<evidence type="ECO:0000313" key="3">
    <source>
        <dbReference type="Proteomes" id="UP000799424"/>
    </source>
</evidence>
<dbReference type="SUPFAM" id="SSF49695">
    <property type="entry name" value="gamma-Crystallin-like"/>
    <property type="match status" value="1"/>
</dbReference>
<keyword evidence="1" id="KW-0732">Signal</keyword>
<evidence type="ECO:0000313" key="2">
    <source>
        <dbReference type="EMBL" id="KAF2825482.1"/>
    </source>
</evidence>
<feature type="signal peptide" evidence="1">
    <location>
        <begin position="1"/>
        <end position="23"/>
    </location>
</feature>
<dbReference type="AlphaFoldDB" id="A0A6A6ZWT0"/>
<evidence type="ECO:0008006" key="4">
    <source>
        <dbReference type="Google" id="ProtNLM"/>
    </source>
</evidence>
<name>A0A6A6ZWT0_9PLEO</name>
<dbReference type="InterPro" id="IPR011024">
    <property type="entry name" value="G_crystallin-like"/>
</dbReference>
<proteinExistence type="predicted"/>
<feature type="chain" id="PRO_5025461037" description="Beta/gamma crystallin 'Greek key' domain-containing protein" evidence="1">
    <location>
        <begin position="24"/>
        <end position="155"/>
    </location>
</feature>
<keyword evidence="3" id="KW-1185">Reference proteome</keyword>
<organism evidence="2 3">
    <name type="scientific">Ophiobolus disseminans</name>
    <dbReference type="NCBI Taxonomy" id="1469910"/>
    <lineage>
        <taxon>Eukaryota</taxon>
        <taxon>Fungi</taxon>
        <taxon>Dikarya</taxon>
        <taxon>Ascomycota</taxon>
        <taxon>Pezizomycotina</taxon>
        <taxon>Dothideomycetes</taxon>
        <taxon>Pleosporomycetidae</taxon>
        <taxon>Pleosporales</taxon>
        <taxon>Pleosporineae</taxon>
        <taxon>Phaeosphaeriaceae</taxon>
        <taxon>Ophiobolus</taxon>
    </lineage>
</organism>
<accession>A0A6A6ZWT0</accession>
<evidence type="ECO:0000256" key="1">
    <source>
        <dbReference type="SAM" id="SignalP"/>
    </source>
</evidence>
<dbReference type="Gene3D" id="2.60.20.10">
    <property type="entry name" value="Crystallins"/>
    <property type="match status" value="1"/>
</dbReference>
<reference evidence="2" key="1">
    <citation type="journal article" date="2020" name="Stud. Mycol.">
        <title>101 Dothideomycetes genomes: a test case for predicting lifestyles and emergence of pathogens.</title>
        <authorList>
            <person name="Haridas S."/>
            <person name="Albert R."/>
            <person name="Binder M."/>
            <person name="Bloem J."/>
            <person name="Labutti K."/>
            <person name="Salamov A."/>
            <person name="Andreopoulos B."/>
            <person name="Baker S."/>
            <person name="Barry K."/>
            <person name="Bills G."/>
            <person name="Bluhm B."/>
            <person name="Cannon C."/>
            <person name="Castanera R."/>
            <person name="Culley D."/>
            <person name="Daum C."/>
            <person name="Ezra D."/>
            <person name="Gonzalez J."/>
            <person name="Henrissat B."/>
            <person name="Kuo A."/>
            <person name="Liang C."/>
            <person name="Lipzen A."/>
            <person name="Lutzoni F."/>
            <person name="Magnuson J."/>
            <person name="Mondo S."/>
            <person name="Nolan M."/>
            <person name="Ohm R."/>
            <person name="Pangilinan J."/>
            <person name="Park H.-J."/>
            <person name="Ramirez L."/>
            <person name="Alfaro M."/>
            <person name="Sun H."/>
            <person name="Tritt A."/>
            <person name="Yoshinaga Y."/>
            <person name="Zwiers L.-H."/>
            <person name="Turgeon B."/>
            <person name="Goodwin S."/>
            <person name="Spatafora J."/>
            <person name="Crous P."/>
            <person name="Grigoriev I."/>
        </authorList>
    </citation>
    <scope>NUCLEOTIDE SEQUENCE</scope>
    <source>
        <strain evidence="2">CBS 113818</strain>
    </source>
</reference>
<dbReference type="EMBL" id="MU006228">
    <property type="protein sequence ID" value="KAF2825482.1"/>
    <property type="molecule type" value="Genomic_DNA"/>
</dbReference>
<gene>
    <name evidence="2" type="ORF">CC86DRAFT_383355</name>
</gene>
<sequence>MRFTAPIAAIILGATAFPSNAIARDETGPANIPAPVQTTVEHAPVVDGAEPFVVDAAPSLAKRGTLIVEVWQGFFRGERHESLSTQTQTCYNLGNGWSDVISSLSVPNGFGCDFYENGNCGKNGGKQLNVGGGGYVDRLDKYAMNDAITSYRCYN</sequence>
<protein>
    <recommendedName>
        <fullName evidence="4">Beta/gamma crystallin 'Greek key' domain-containing protein</fullName>
    </recommendedName>
</protein>
<dbReference type="Proteomes" id="UP000799424">
    <property type="component" value="Unassembled WGS sequence"/>
</dbReference>
<dbReference type="OrthoDB" id="2910287at2759"/>